<organism evidence="2 3">
    <name type="scientific">Ancylostoma ceylanicum</name>
    <dbReference type="NCBI Taxonomy" id="53326"/>
    <lineage>
        <taxon>Eukaryota</taxon>
        <taxon>Metazoa</taxon>
        <taxon>Ecdysozoa</taxon>
        <taxon>Nematoda</taxon>
        <taxon>Chromadorea</taxon>
        <taxon>Rhabditida</taxon>
        <taxon>Rhabditina</taxon>
        <taxon>Rhabditomorpha</taxon>
        <taxon>Strongyloidea</taxon>
        <taxon>Ancylostomatidae</taxon>
        <taxon>Ancylostomatinae</taxon>
        <taxon>Ancylostoma</taxon>
    </lineage>
</organism>
<feature type="compositionally biased region" description="Polar residues" evidence="1">
    <location>
        <begin position="37"/>
        <end position="50"/>
    </location>
</feature>
<sequence length="89" mass="9511">MLGTSCAPFLVWRSQICSDFSLKSLNIAVAGFSTGSVPSPNELSSQNTLDQAREAARSTVEHEISGLFPSRHKNSSMGGHLSANGCKWI</sequence>
<proteinExistence type="predicted"/>
<evidence type="ECO:0000313" key="2">
    <source>
        <dbReference type="EMBL" id="EYC13801.1"/>
    </source>
</evidence>
<dbReference type="AlphaFoldDB" id="A0A016UFV7"/>
<gene>
    <name evidence="2" type="primary">Acey_s0042.g538</name>
    <name evidence="2" type="ORF">Y032_0042g538</name>
</gene>
<dbReference type="Proteomes" id="UP000024635">
    <property type="component" value="Unassembled WGS sequence"/>
</dbReference>
<evidence type="ECO:0000313" key="3">
    <source>
        <dbReference type="Proteomes" id="UP000024635"/>
    </source>
</evidence>
<dbReference type="OrthoDB" id="5860359at2759"/>
<accession>A0A016UFV7</accession>
<comment type="caution">
    <text evidence="2">The sequence shown here is derived from an EMBL/GenBank/DDBJ whole genome shotgun (WGS) entry which is preliminary data.</text>
</comment>
<feature type="region of interest" description="Disordered" evidence="1">
    <location>
        <begin position="37"/>
        <end position="56"/>
    </location>
</feature>
<dbReference type="EMBL" id="JARK01001378">
    <property type="protein sequence ID" value="EYC13801.1"/>
    <property type="molecule type" value="Genomic_DNA"/>
</dbReference>
<feature type="region of interest" description="Disordered" evidence="1">
    <location>
        <begin position="68"/>
        <end position="89"/>
    </location>
</feature>
<reference evidence="3" key="1">
    <citation type="journal article" date="2015" name="Nat. Genet.">
        <title>The genome and transcriptome of the zoonotic hookworm Ancylostoma ceylanicum identify infection-specific gene families.</title>
        <authorList>
            <person name="Schwarz E.M."/>
            <person name="Hu Y."/>
            <person name="Antoshechkin I."/>
            <person name="Miller M.M."/>
            <person name="Sternberg P.W."/>
            <person name="Aroian R.V."/>
        </authorList>
    </citation>
    <scope>NUCLEOTIDE SEQUENCE</scope>
    <source>
        <strain evidence="3">HY135</strain>
    </source>
</reference>
<keyword evidence="3" id="KW-1185">Reference proteome</keyword>
<protein>
    <submittedName>
        <fullName evidence="2">Uncharacterized protein</fullName>
    </submittedName>
</protein>
<name>A0A016UFV7_9BILA</name>
<evidence type="ECO:0000256" key="1">
    <source>
        <dbReference type="SAM" id="MobiDB-lite"/>
    </source>
</evidence>